<keyword evidence="9" id="KW-1185">Reference proteome</keyword>
<comment type="similarity">
    <text evidence="2 7">Belongs to the plant cysteine rich small secretory peptide family. Epidermal patterning factor subfamily.</text>
</comment>
<gene>
    <name evidence="8" type="ORF">LVIROSA_LOCUS12593</name>
</gene>
<name>A0AAU9MBS8_9ASTR</name>
<evidence type="ECO:0000256" key="2">
    <source>
        <dbReference type="ARBA" id="ARBA00008127"/>
    </source>
</evidence>
<dbReference type="InterPro" id="IPR039455">
    <property type="entry name" value="EPFL"/>
</dbReference>
<dbReference type="Proteomes" id="UP001157418">
    <property type="component" value="Unassembled WGS sequence"/>
</dbReference>
<comment type="subcellular location">
    <subcellularLocation>
        <location evidence="1 7">Secreted</location>
    </subcellularLocation>
</comment>
<evidence type="ECO:0000256" key="6">
    <source>
        <dbReference type="ARBA" id="ARBA00023157"/>
    </source>
</evidence>
<proteinExistence type="inferred from homology"/>
<evidence type="ECO:0000256" key="3">
    <source>
        <dbReference type="ARBA" id="ARBA00022473"/>
    </source>
</evidence>
<dbReference type="Pfam" id="PF17181">
    <property type="entry name" value="EPF"/>
    <property type="match status" value="1"/>
</dbReference>
<dbReference type="GO" id="GO:0010052">
    <property type="term" value="P:guard cell differentiation"/>
    <property type="evidence" value="ECO:0007669"/>
    <property type="project" value="UniProtKB-UniRule"/>
</dbReference>
<keyword evidence="4 7" id="KW-0964">Secreted</keyword>
<evidence type="ECO:0000313" key="8">
    <source>
        <dbReference type="EMBL" id="CAH1425453.1"/>
    </source>
</evidence>
<keyword evidence="3 7" id="KW-0217">Developmental protein</keyword>
<accession>A0AAU9MBS8</accession>
<organism evidence="8 9">
    <name type="scientific">Lactuca virosa</name>
    <dbReference type="NCBI Taxonomy" id="75947"/>
    <lineage>
        <taxon>Eukaryota</taxon>
        <taxon>Viridiplantae</taxon>
        <taxon>Streptophyta</taxon>
        <taxon>Embryophyta</taxon>
        <taxon>Tracheophyta</taxon>
        <taxon>Spermatophyta</taxon>
        <taxon>Magnoliopsida</taxon>
        <taxon>eudicotyledons</taxon>
        <taxon>Gunneridae</taxon>
        <taxon>Pentapetalae</taxon>
        <taxon>asterids</taxon>
        <taxon>campanulids</taxon>
        <taxon>Asterales</taxon>
        <taxon>Asteraceae</taxon>
        <taxon>Cichorioideae</taxon>
        <taxon>Cichorieae</taxon>
        <taxon>Lactucinae</taxon>
        <taxon>Lactuca</taxon>
    </lineage>
</organism>
<comment type="caution">
    <text evidence="8">The sequence shown here is derived from an EMBL/GenBank/DDBJ whole genome shotgun (WGS) entry which is preliminary data.</text>
</comment>
<reference evidence="8 9" key="1">
    <citation type="submission" date="2022-01" db="EMBL/GenBank/DDBJ databases">
        <authorList>
            <person name="Xiong W."/>
            <person name="Schranz E."/>
        </authorList>
    </citation>
    <scope>NUCLEOTIDE SEQUENCE [LARGE SCALE GENOMIC DNA]</scope>
</reference>
<sequence length="180" mass="20187">MFHVVKMIWKMHNDENDYQGHDHDHQPISKGYACDDVIDGDEKWGYYHCVDASMDGDGDDDDDDDDDSDLNRCNIVTRQKNIRPLPPNEALFTAIPPHQAKGPPLDQLTMDYVKQGDRVAANRIGSNPPSCEHKCYGCSPCDATQVPSISGYVGVAIHVQDSNYKPESWKCKCGRTLYSP</sequence>
<comment type="function">
    <text evidence="7">Controls stomatal patterning.</text>
</comment>
<evidence type="ECO:0000256" key="1">
    <source>
        <dbReference type="ARBA" id="ARBA00004613"/>
    </source>
</evidence>
<dbReference type="PANTHER" id="PTHR33109:SF75">
    <property type="entry name" value="EPIDERMAL PATTERNING FACTOR-LIKE PROTEIN"/>
    <property type="match status" value="1"/>
</dbReference>
<dbReference type="PANTHER" id="PTHR33109">
    <property type="entry name" value="EPIDERMAL PATTERNING FACTOR-LIKE PROTEIN 4"/>
    <property type="match status" value="1"/>
</dbReference>
<evidence type="ECO:0000256" key="5">
    <source>
        <dbReference type="ARBA" id="ARBA00022729"/>
    </source>
</evidence>
<keyword evidence="5" id="KW-0732">Signal</keyword>
<evidence type="ECO:0000313" key="9">
    <source>
        <dbReference type="Proteomes" id="UP001157418"/>
    </source>
</evidence>
<dbReference type="EMBL" id="CAKMRJ010002223">
    <property type="protein sequence ID" value="CAH1425453.1"/>
    <property type="molecule type" value="Genomic_DNA"/>
</dbReference>
<protein>
    <recommendedName>
        <fullName evidence="7">Epidermal patterning factor-like protein</fullName>
    </recommendedName>
</protein>
<dbReference type="GO" id="GO:0005576">
    <property type="term" value="C:extracellular region"/>
    <property type="evidence" value="ECO:0007669"/>
    <property type="project" value="UniProtKB-SubCell"/>
</dbReference>
<keyword evidence="6" id="KW-1015">Disulfide bond</keyword>
<evidence type="ECO:0000256" key="4">
    <source>
        <dbReference type="ARBA" id="ARBA00022525"/>
    </source>
</evidence>
<dbReference type="AlphaFoldDB" id="A0AAU9MBS8"/>
<evidence type="ECO:0000256" key="7">
    <source>
        <dbReference type="RuleBase" id="RU367102"/>
    </source>
</evidence>